<evidence type="ECO:0000313" key="3">
    <source>
        <dbReference type="Proteomes" id="UP000292082"/>
    </source>
</evidence>
<dbReference type="AlphaFoldDB" id="A0A4Q9PH66"/>
<feature type="region of interest" description="Disordered" evidence="1">
    <location>
        <begin position="145"/>
        <end position="164"/>
    </location>
</feature>
<sequence length="164" mass="18822">MSGYWCSRAIPSNRHSRPPPRSPGVPRLSPRPSPRPVPVGIHRRQDPRLWVVPFHSCRPRQMSSDGIAWQGRTTSDDAVDDSDAFKRSHRRGRRYRRLGSTERNAGGVSPHRTISSGRSWSRVHVFGFDLLLSWPEMSCTIFTPDQDQRETSRARSHPFGHWAF</sequence>
<reference evidence="2 3" key="1">
    <citation type="submission" date="2019-01" db="EMBL/GenBank/DDBJ databases">
        <title>Draft genome sequences of three monokaryotic isolates of the white-rot basidiomycete fungus Dichomitus squalens.</title>
        <authorList>
            <consortium name="DOE Joint Genome Institute"/>
            <person name="Lopez S.C."/>
            <person name="Andreopoulos B."/>
            <person name="Pangilinan J."/>
            <person name="Lipzen A."/>
            <person name="Riley R."/>
            <person name="Ahrendt S."/>
            <person name="Ng V."/>
            <person name="Barry K."/>
            <person name="Daum C."/>
            <person name="Grigoriev I.V."/>
            <person name="Hilden K.S."/>
            <person name="Makela M.R."/>
            <person name="de Vries R.P."/>
        </authorList>
    </citation>
    <scope>NUCLEOTIDE SEQUENCE [LARGE SCALE GENOMIC DNA]</scope>
    <source>
        <strain evidence="2 3">CBS 464.89</strain>
    </source>
</reference>
<evidence type="ECO:0000313" key="2">
    <source>
        <dbReference type="EMBL" id="TBU52852.1"/>
    </source>
</evidence>
<dbReference type="EMBL" id="ML145234">
    <property type="protein sequence ID" value="TBU52852.1"/>
    <property type="molecule type" value="Genomic_DNA"/>
</dbReference>
<evidence type="ECO:0000256" key="1">
    <source>
        <dbReference type="SAM" id="MobiDB-lite"/>
    </source>
</evidence>
<feature type="region of interest" description="Disordered" evidence="1">
    <location>
        <begin position="1"/>
        <end position="42"/>
    </location>
</feature>
<feature type="compositionally biased region" description="Pro residues" evidence="1">
    <location>
        <begin position="19"/>
        <end position="37"/>
    </location>
</feature>
<keyword evidence="3" id="KW-1185">Reference proteome</keyword>
<organism evidence="2 3">
    <name type="scientific">Dichomitus squalens</name>
    <dbReference type="NCBI Taxonomy" id="114155"/>
    <lineage>
        <taxon>Eukaryota</taxon>
        <taxon>Fungi</taxon>
        <taxon>Dikarya</taxon>
        <taxon>Basidiomycota</taxon>
        <taxon>Agaricomycotina</taxon>
        <taxon>Agaricomycetes</taxon>
        <taxon>Polyporales</taxon>
        <taxon>Polyporaceae</taxon>
        <taxon>Dichomitus</taxon>
    </lineage>
</organism>
<proteinExistence type="predicted"/>
<dbReference type="Proteomes" id="UP000292082">
    <property type="component" value="Unassembled WGS sequence"/>
</dbReference>
<protein>
    <submittedName>
        <fullName evidence="2">Uncharacterized protein</fullName>
    </submittedName>
</protein>
<feature type="region of interest" description="Disordered" evidence="1">
    <location>
        <begin position="62"/>
        <end position="90"/>
    </location>
</feature>
<gene>
    <name evidence="2" type="ORF">BD310DRAFT_939309</name>
</gene>
<accession>A0A4Q9PH66</accession>
<name>A0A4Q9PH66_9APHY</name>